<dbReference type="NCBIfam" id="TIGR00254">
    <property type="entry name" value="GGDEF"/>
    <property type="match status" value="1"/>
</dbReference>
<dbReference type="Pfam" id="PF13426">
    <property type="entry name" value="PAS_9"/>
    <property type="match status" value="1"/>
</dbReference>
<dbReference type="InterPro" id="IPR000160">
    <property type="entry name" value="GGDEF_dom"/>
</dbReference>
<reference evidence="4" key="1">
    <citation type="journal article" date="2009" name="Appl. Environ. Microbiol.">
        <title>Complete genome sequence of the chemolithoautotrophic marine magnetotactic coccus strain MC-1.</title>
        <authorList>
            <person name="Schubbe S."/>
            <person name="Williams T.J."/>
            <person name="Xie G."/>
            <person name="Kiss H.E."/>
            <person name="Brettin T.S."/>
            <person name="Martinez D."/>
            <person name="Ross C.A."/>
            <person name="Schuler D."/>
            <person name="Cox B.L."/>
            <person name="Nealson K.H."/>
            <person name="Bazylinski D.A."/>
        </authorList>
    </citation>
    <scope>NUCLEOTIDE SEQUENCE [LARGE SCALE GENOMIC DNA]</scope>
    <source>
        <strain evidence="4">ATCC BAA-1437 / JCM 17883 / MC-1</strain>
    </source>
</reference>
<keyword evidence="4" id="KW-1185">Reference proteome</keyword>
<dbReference type="InterPro" id="IPR000014">
    <property type="entry name" value="PAS"/>
</dbReference>
<dbReference type="Pfam" id="PF00990">
    <property type="entry name" value="GGDEF"/>
    <property type="match status" value="1"/>
</dbReference>
<dbReference type="SMART" id="SM00091">
    <property type="entry name" value="PAS"/>
    <property type="match status" value="2"/>
</dbReference>
<evidence type="ECO:0000313" key="3">
    <source>
        <dbReference type="EMBL" id="ABK46015.1"/>
    </source>
</evidence>
<sequence precursor="true">MFLFKGSFLRLFKQNSAVRNLLLFCVVSFTAIPLLERFWVFPQFVQSVVEDIEHEAQYLGNLLAQPLVKSPLGIHKNQLPHSFLEQLTYFKKESRLEKVKVFNAQGVVVYSSDPQDLDQVNKNDYFATQVAKGKIFTKLVRRSFPSMEGRQLSKDVVETYVPIMKSERFFGAFELYYDVSWRLKQLEQVVRSSSLIMLAVMASLALLLIVLLLRATGQLSRDQQQLALLTARENLFTTIVTAIHDAVVVVNHRGEIVFWNPSASRIFGYSESEVLGQQVHQLLAPPRFREQAEQGFAQYQKSGKGRMVVGRTVELLGMGKGGHEVPIEISANHFSQNAQNWVVAVIRDISLRKQIEHTLQLSSSIMENSNEGILVIDAKGKIEMANPAMYQLTGYAIEELLGQSTTLFNSGRNDAMFFKQMWQALRKGGNWSGQIWSRHKSGEILPQWLSISGIENQQGERISYVAILTNMGQQMAAQDEMQQLSFYDVLCALPNQVLFKEQLLQGLREASRRAGELAVLMLDLDRFKQVNDSYGVEIGDRLLQEVAKRLRTLLRSEDTVARMGGDEFAIVLRQLSEAPEDVALVAQKIIDALSMPIAINPQWCQIGVSIGISIYPKHGEQAEELLTKANQAMQMAKQSGRNHYRFASVDQAKP</sequence>
<dbReference type="GO" id="GO:0006355">
    <property type="term" value="P:regulation of DNA-templated transcription"/>
    <property type="evidence" value="ECO:0007669"/>
    <property type="project" value="InterPro"/>
</dbReference>
<feature type="domain" description="PAS" evidence="1">
    <location>
        <begin position="358"/>
        <end position="404"/>
    </location>
</feature>
<proteinExistence type="predicted"/>
<dbReference type="Gene3D" id="3.30.70.270">
    <property type="match status" value="1"/>
</dbReference>
<dbReference type="InterPro" id="IPR052163">
    <property type="entry name" value="DGC-Regulatory_Protein"/>
</dbReference>
<evidence type="ECO:0000259" key="1">
    <source>
        <dbReference type="PROSITE" id="PS50112"/>
    </source>
</evidence>
<dbReference type="PANTHER" id="PTHR46663">
    <property type="entry name" value="DIGUANYLATE CYCLASE DGCT-RELATED"/>
    <property type="match status" value="1"/>
</dbReference>
<feature type="domain" description="GGDEF" evidence="2">
    <location>
        <begin position="515"/>
        <end position="649"/>
    </location>
</feature>
<dbReference type="KEGG" id="mgm:Mmc1_3530"/>
<dbReference type="STRING" id="156889.Mmc1_3530"/>
<feature type="domain" description="PAS" evidence="1">
    <location>
        <begin position="232"/>
        <end position="285"/>
    </location>
</feature>
<dbReference type="Proteomes" id="UP000002586">
    <property type="component" value="Chromosome"/>
</dbReference>
<dbReference type="InterPro" id="IPR029787">
    <property type="entry name" value="Nucleotide_cyclase"/>
</dbReference>
<dbReference type="SUPFAM" id="SSF55785">
    <property type="entry name" value="PYP-like sensor domain (PAS domain)"/>
    <property type="match status" value="2"/>
</dbReference>
<dbReference type="EMBL" id="CP000471">
    <property type="protein sequence ID" value="ABK46015.1"/>
    <property type="molecule type" value="Genomic_DNA"/>
</dbReference>
<organism evidence="3 4">
    <name type="scientific">Magnetococcus marinus (strain ATCC BAA-1437 / JCM 17883 / MC-1)</name>
    <dbReference type="NCBI Taxonomy" id="156889"/>
    <lineage>
        <taxon>Bacteria</taxon>
        <taxon>Pseudomonadati</taxon>
        <taxon>Pseudomonadota</taxon>
        <taxon>Magnetococcia</taxon>
        <taxon>Magnetococcales</taxon>
        <taxon>Magnetococcaceae</taxon>
        <taxon>Magnetococcus</taxon>
    </lineage>
</organism>
<dbReference type="PANTHER" id="PTHR46663:SF3">
    <property type="entry name" value="SLL0267 PROTEIN"/>
    <property type="match status" value="1"/>
</dbReference>
<dbReference type="CDD" id="cd01949">
    <property type="entry name" value="GGDEF"/>
    <property type="match status" value="1"/>
</dbReference>
<dbReference type="Pfam" id="PF00989">
    <property type="entry name" value="PAS"/>
    <property type="match status" value="1"/>
</dbReference>
<dbReference type="InterPro" id="IPR013767">
    <property type="entry name" value="PAS_fold"/>
</dbReference>
<dbReference type="InterPro" id="IPR035965">
    <property type="entry name" value="PAS-like_dom_sf"/>
</dbReference>
<dbReference type="PROSITE" id="PS50887">
    <property type="entry name" value="GGDEF"/>
    <property type="match status" value="1"/>
</dbReference>
<reference evidence="3 4" key="2">
    <citation type="journal article" date="2012" name="Int. J. Syst. Evol. Microbiol.">
        <title>Magnetococcus marinus gen. nov., sp. nov., a marine, magnetotactic bacterium that represents a novel lineage (Magnetococcaceae fam. nov.; Magnetococcales ord. nov.) at the base of the Alphaproteobacteria.</title>
        <authorList>
            <person name="Bazylinski D.A."/>
            <person name="Williams T.J."/>
            <person name="Lefevre C.T."/>
            <person name="Berg R.J."/>
            <person name="Zhang C.L."/>
            <person name="Bowser S.S."/>
            <person name="Dean A.J."/>
            <person name="Beveridge T.J."/>
        </authorList>
    </citation>
    <scope>NUCLEOTIDE SEQUENCE [LARGE SCALE GENOMIC DNA]</scope>
    <source>
        <strain evidence="4">ATCC BAA-1437 / JCM 17883 / MC-1</strain>
    </source>
</reference>
<dbReference type="SMART" id="SM00267">
    <property type="entry name" value="GGDEF"/>
    <property type="match status" value="1"/>
</dbReference>
<dbReference type="eggNOG" id="COG2199">
    <property type="taxonomic scope" value="Bacteria"/>
</dbReference>
<dbReference type="InterPro" id="IPR043128">
    <property type="entry name" value="Rev_trsase/Diguanyl_cyclase"/>
</dbReference>
<dbReference type="CDD" id="cd00130">
    <property type="entry name" value="PAS"/>
    <property type="match status" value="2"/>
</dbReference>
<evidence type="ECO:0000259" key="2">
    <source>
        <dbReference type="PROSITE" id="PS50887"/>
    </source>
</evidence>
<dbReference type="OrthoDB" id="9814202at2"/>
<dbReference type="RefSeq" id="WP_011715071.1">
    <property type="nucleotide sequence ID" value="NC_008576.1"/>
</dbReference>
<evidence type="ECO:0000313" key="4">
    <source>
        <dbReference type="Proteomes" id="UP000002586"/>
    </source>
</evidence>
<dbReference type="SUPFAM" id="SSF55073">
    <property type="entry name" value="Nucleotide cyclase"/>
    <property type="match status" value="1"/>
</dbReference>
<accession>A0LDH2</accession>
<dbReference type="HOGENOM" id="CLU_419086_0_0_5"/>
<protein>
    <submittedName>
        <fullName evidence="3">Diguanylate cyclase with PAS/PAC sensor</fullName>
    </submittedName>
</protein>
<dbReference type="eggNOG" id="COG5000">
    <property type="taxonomic scope" value="Bacteria"/>
</dbReference>
<gene>
    <name evidence="3" type="ordered locus">Mmc1_3530</name>
</gene>
<name>A0LDH2_MAGMM</name>
<dbReference type="PROSITE" id="PS50112">
    <property type="entry name" value="PAS"/>
    <property type="match status" value="2"/>
</dbReference>
<dbReference type="NCBIfam" id="TIGR00229">
    <property type="entry name" value="sensory_box"/>
    <property type="match status" value="2"/>
</dbReference>
<dbReference type="AlphaFoldDB" id="A0LDH2"/>
<dbReference type="Gene3D" id="3.30.450.20">
    <property type="entry name" value="PAS domain"/>
    <property type="match status" value="2"/>
</dbReference>